<accession>A0AAD8IAZ2</accession>
<dbReference type="GO" id="GO:0046872">
    <property type="term" value="F:metal ion binding"/>
    <property type="evidence" value="ECO:0007669"/>
    <property type="project" value="UniProtKB-KW"/>
</dbReference>
<gene>
    <name evidence="5" type="ORF">POM88_019466</name>
</gene>
<proteinExistence type="inferred from homology"/>
<evidence type="ECO:0000313" key="5">
    <source>
        <dbReference type="EMBL" id="KAK1381731.1"/>
    </source>
</evidence>
<evidence type="ECO:0000256" key="3">
    <source>
        <dbReference type="ARBA" id="ARBA00022801"/>
    </source>
</evidence>
<dbReference type="AlphaFoldDB" id="A0AAD8IAZ2"/>
<dbReference type="Pfam" id="PF00293">
    <property type="entry name" value="NUDIX"/>
    <property type="match status" value="1"/>
</dbReference>
<dbReference type="GO" id="GO:0035529">
    <property type="term" value="F:NADH pyrophosphatase activity"/>
    <property type="evidence" value="ECO:0007669"/>
    <property type="project" value="TreeGrafter"/>
</dbReference>
<keyword evidence="2" id="KW-0479">Metal-binding</keyword>
<dbReference type="PROSITE" id="PS51462">
    <property type="entry name" value="NUDIX"/>
    <property type="match status" value="1"/>
</dbReference>
<sequence length="351" mass="39210">MELKLCVSKSLAVPFFSPSHIASQRVSPHLCSCKGSFTRAAYLSTSGNTMSAVANDRLMVDTYSFQMNGNNGASPTIYFSKRILDYLDDEYGGVVINSENLPSNPSVFASVLRSSLSRWMLQGKKGVWLKLPLEKSDLVPIAVKEGFQYHHAERQYLMMTYWIPEGPSMLPDNASHQVGVGSFVINESNEVLVVQEKHTAPALTGLWKLPTGFIQESEEIFNGAVREVKEETGIDTEFIEVVAFRHAQNVAFQKSDLFFVCMLRPLSNQIIIDDIEVQAAKWMPLNEFTEQPLIQGDNMFKKIIDICIARLGKKYCGLNVHPVVSKFDGKLSSLYYNIVDAPDSNCQTTSL</sequence>
<evidence type="ECO:0000313" key="6">
    <source>
        <dbReference type="Proteomes" id="UP001237642"/>
    </source>
</evidence>
<evidence type="ECO:0000259" key="4">
    <source>
        <dbReference type="PROSITE" id="PS51462"/>
    </source>
</evidence>
<evidence type="ECO:0000256" key="2">
    <source>
        <dbReference type="ARBA" id="ARBA00022723"/>
    </source>
</evidence>
<dbReference type="Pfam" id="PF18290">
    <property type="entry name" value="Nudix_hydro"/>
    <property type="match status" value="1"/>
</dbReference>
<organism evidence="5 6">
    <name type="scientific">Heracleum sosnowskyi</name>
    <dbReference type="NCBI Taxonomy" id="360622"/>
    <lineage>
        <taxon>Eukaryota</taxon>
        <taxon>Viridiplantae</taxon>
        <taxon>Streptophyta</taxon>
        <taxon>Embryophyta</taxon>
        <taxon>Tracheophyta</taxon>
        <taxon>Spermatophyta</taxon>
        <taxon>Magnoliopsida</taxon>
        <taxon>eudicotyledons</taxon>
        <taxon>Gunneridae</taxon>
        <taxon>Pentapetalae</taxon>
        <taxon>asterids</taxon>
        <taxon>campanulids</taxon>
        <taxon>Apiales</taxon>
        <taxon>Apiaceae</taxon>
        <taxon>Apioideae</taxon>
        <taxon>apioid superclade</taxon>
        <taxon>Tordylieae</taxon>
        <taxon>Tordyliinae</taxon>
        <taxon>Heracleum</taxon>
    </lineage>
</organism>
<name>A0AAD8IAZ2_9APIA</name>
<dbReference type="InterPro" id="IPR015797">
    <property type="entry name" value="NUDIX_hydrolase-like_dom_sf"/>
</dbReference>
<dbReference type="FunFam" id="3.90.79.10:FF:000015">
    <property type="entry name" value="Nudix hydrolase 8"/>
    <property type="match status" value="1"/>
</dbReference>
<dbReference type="PANTHER" id="PTHR13994:SF13">
    <property type="entry name" value="FI03680P"/>
    <property type="match status" value="1"/>
</dbReference>
<dbReference type="CDD" id="cd04670">
    <property type="entry name" value="NUDIX_ASFGF2_Nudt6"/>
    <property type="match status" value="1"/>
</dbReference>
<dbReference type="Gene3D" id="3.90.79.10">
    <property type="entry name" value="Nucleoside Triphosphate Pyrophosphohydrolase"/>
    <property type="match status" value="1"/>
</dbReference>
<keyword evidence="3" id="KW-0378">Hydrolase</keyword>
<dbReference type="InterPro" id="IPR000086">
    <property type="entry name" value="NUDIX_hydrolase_dom"/>
</dbReference>
<reference evidence="5" key="2">
    <citation type="submission" date="2023-05" db="EMBL/GenBank/DDBJ databases">
        <authorList>
            <person name="Schelkunov M.I."/>
        </authorList>
    </citation>
    <scope>NUCLEOTIDE SEQUENCE</scope>
    <source>
        <strain evidence="5">Hsosn_3</strain>
        <tissue evidence="5">Leaf</tissue>
    </source>
</reference>
<dbReference type="PRINTS" id="PR01356">
    <property type="entry name" value="GFGPROTEIN"/>
</dbReference>
<evidence type="ECO:0000256" key="1">
    <source>
        <dbReference type="ARBA" id="ARBA00005582"/>
    </source>
</evidence>
<dbReference type="Proteomes" id="UP001237642">
    <property type="component" value="Unassembled WGS sequence"/>
</dbReference>
<comment type="caution">
    <text evidence="5">The sequence shown here is derived from an EMBL/GenBank/DDBJ whole genome shotgun (WGS) entry which is preliminary data.</text>
</comment>
<dbReference type="Gene3D" id="3.40.630.30">
    <property type="match status" value="1"/>
</dbReference>
<comment type="similarity">
    <text evidence="1">Belongs to the Nudix hydrolase family.</text>
</comment>
<dbReference type="PANTHER" id="PTHR13994">
    <property type="entry name" value="NUDIX HYDROLASE RELATED"/>
    <property type="match status" value="1"/>
</dbReference>
<dbReference type="FunFam" id="3.40.630.30:FF:000016">
    <property type="entry name" value="nudix hydrolase 2"/>
    <property type="match status" value="1"/>
</dbReference>
<reference evidence="5" key="1">
    <citation type="submission" date="2023-02" db="EMBL/GenBank/DDBJ databases">
        <title>Genome of toxic invasive species Heracleum sosnowskyi carries increased number of genes despite the absence of recent whole-genome duplications.</title>
        <authorList>
            <person name="Schelkunov M."/>
            <person name="Shtratnikova V."/>
            <person name="Makarenko M."/>
            <person name="Klepikova A."/>
            <person name="Omelchenko D."/>
            <person name="Novikova G."/>
            <person name="Obukhova E."/>
            <person name="Bogdanov V."/>
            <person name="Penin A."/>
            <person name="Logacheva M."/>
        </authorList>
    </citation>
    <scope>NUCLEOTIDE SEQUENCE</scope>
    <source>
        <strain evidence="5">Hsosn_3</strain>
        <tissue evidence="5">Leaf</tissue>
    </source>
</reference>
<protein>
    <submittedName>
        <fullName evidence="5">Mutt domain protein</fullName>
    </submittedName>
</protein>
<dbReference type="InterPro" id="IPR040618">
    <property type="entry name" value="Pre-Nudix"/>
</dbReference>
<dbReference type="SUPFAM" id="SSF55811">
    <property type="entry name" value="Nudix"/>
    <property type="match status" value="1"/>
</dbReference>
<dbReference type="GO" id="GO:0047631">
    <property type="term" value="F:ADP-ribose diphosphatase activity"/>
    <property type="evidence" value="ECO:0007669"/>
    <property type="project" value="TreeGrafter"/>
</dbReference>
<dbReference type="InterPro" id="IPR020084">
    <property type="entry name" value="NUDIX_hydrolase_CS"/>
</dbReference>
<dbReference type="InterPro" id="IPR003293">
    <property type="entry name" value="Nudix_hydrolase6-like"/>
</dbReference>
<dbReference type="PROSITE" id="PS00893">
    <property type="entry name" value="NUDIX_BOX"/>
    <property type="match status" value="1"/>
</dbReference>
<feature type="domain" description="Nudix hydrolase" evidence="4">
    <location>
        <begin position="175"/>
        <end position="305"/>
    </location>
</feature>
<dbReference type="GO" id="GO:0051287">
    <property type="term" value="F:NAD binding"/>
    <property type="evidence" value="ECO:0007669"/>
    <property type="project" value="TreeGrafter"/>
</dbReference>
<dbReference type="EMBL" id="JAUIZM010000005">
    <property type="protein sequence ID" value="KAK1381731.1"/>
    <property type="molecule type" value="Genomic_DNA"/>
</dbReference>
<keyword evidence="6" id="KW-1185">Reference proteome</keyword>